<dbReference type="PATRIC" id="fig|1653476.3.peg.1875"/>
<evidence type="ECO:0000313" key="1">
    <source>
        <dbReference type="EMBL" id="BAU24158.1"/>
    </source>
</evidence>
<reference evidence="1 2" key="1">
    <citation type="journal article" date="2016" name="Int. J. Syst. Evol. Microbiol.">
        <title>Caldimicrobium thiodismutans sp. nov., a sulfur-disproportionating bacterium isolated from a hot spring, and emended description of the genus Caldimicrobium.</title>
        <authorList>
            <person name="Kojima H."/>
            <person name="Umezawa K."/>
            <person name="Fukui M."/>
        </authorList>
    </citation>
    <scope>NUCLEOTIDE SEQUENCE [LARGE SCALE GENOMIC DNA]</scope>
    <source>
        <strain evidence="1 2">TF1</strain>
    </source>
</reference>
<dbReference type="OrthoDB" id="5430121at2"/>
<sequence>MKIDFVQLTKILQRLKANPFKIYPVITPHTGKIIEFKIKEGEEVKGPSGKWLEKPGTPLFVLEREKNPKLIRANYSGQAIGIRTDLLNKFVEAGEKILEIRHPLSQEEVIAEILLSALYIISAPETARYILTPELTRRVEKEGLGKTSVNEGEELLIMTFMKRETPIYLKEKGSFIIYQIYFKPFELIQTGSPLLGLCPVEDLPHLEKIIQRIKEEWSL</sequence>
<dbReference type="RefSeq" id="WP_068516428.1">
    <property type="nucleotide sequence ID" value="NZ_AP014945.1"/>
</dbReference>
<organism evidence="1 2">
    <name type="scientific">Caldimicrobium thiodismutans</name>
    <dbReference type="NCBI Taxonomy" id="1653476"/>
    <lineage>
        <taxon>Bacteria</taxon>
        <taxon>Pseudomonadati</taxon>
        <taxon>Thermodesulfobacteriota</taxon>
        <taxon>Thermodesulfobacteria</taxon>
        <taxon>Thermodesulfobacteriales</taxon>
        <taxon>Thermodesulfobacteriaceae</taxon>
        <taxon>Caldimicrobium</taxon>
    </lineage>
</organism>
<reference evidence="2" key="2">
    <citation type="journal article" date="2016" name="Int. J. Syst. Evol. Microbiol.">
        <title>Caldimicrobium thiodismutans sp. nov., a sulfur-disproportionating bacterium isolated from a hot spring.</title>
        <authorList>
            <person name="Kojima H."/>
            <person name="Umezawa K."/>
            <person name="Fukui M."/>
        </authorList>
    </citation>
    <scope>NUCLEOTIDE SEQUENCE [LARGE SCALE GENOMIC DNA]</scope>
    <source>
        <strain evidence="2">TF1</strain>
    </source>
</reference>
<dbReference type="Proteomes" id="UP000068196">
    <property type="component" value="Chromosome"/>
</dbReference>
<gene>
    <name evidence="1" type="ORF">THC_1799</name>
</gene>
<keyword evidence="2" id="KW-1185">Reference proteome</keyword>
<dbReference type="AlphaFoldDB" id="A0A0U5AZM8"/>
<proteinExistence type="predicted"/>
<protein>
    <submittedName>
        <fullName evidence="1">Biotin attachment protein</fullName>
    </submittedName>
</protein>
<evidence type="ECO:0000313" key="2">
    <source>
        <dbReference type="Proteomes" id="UP000068196"/>
    </source>
</evidence>
<accession>A0A0U5AZM8</accession>
<dbReference type="STRING" id="1653476.THC_1799"/>
<name>A0A0U5AZM8_9BACT</name>
<dbReference type="EMBL" id="AP014945">
    <property type="protein sequence ID" value="BAU24158.1"/>
    <property type="molecule type" value="Genomic_DNA"/>
</dbReference>
<dbReference type="KEGG" id="cthi:THC_1799"/>